<accession>A0AAE0F1H1</accession>
<keyword evidence="9" id="KW-1185">Reference proteome</keyword>
<name>A0AAE0F1H1_9CHLO</name>
<keyword evidence="7" id="KW-0175">Coiled coil</keyword>
<evidence type="ECO:0000256" key="4">
    <source>
        <dbReference type="ARBA" id="ARBA00023163"/>
    </source>
</evidence>
<proteinExistence type="inferred from homology"/>
<reference evidence="8 9" key="1">
    <citation type="journal article" date="2015" name="Genome Biol. Evol.">
        <title>Comparative Genomics of a Bacterivorous Green Alga Reveals Evolutionary Causalities and Consequences of Phago-Mixotrophic Mode of Nutrition.</title>
        <authorList>
            <person name="Burns J.A."/>
            <person name="Paasch A."/>
            <person name="Narechania A."/>
            <person name="Kim E."/>
        </authorList>
    </citation>
    <scope>NUCLEOTIDE SEQUENCE [LARGE SCALE GENOMIC DNA]</scope>
    <source>
        <strain evidence="8 9">PLY_AMNH</strain>
    </source>
</reference>
<comment type="similarity">
    <text evidence="6">Belongs to the Mediator complex subunit 21 family.</text>
</comment>
<organism evidence="8 9">
    <name type="scientific">Cymbomonas tetramitiformis</name>
    <dbReference type="NCBI Taxonomy" id="36881"/>
    <lineage>
        <taxon>Eukaryota</taxon>
        <taxon>Viridiplantae</taxon>
        <taxon>Chlorophyta</taxon>
        <taxon>Pyramimonadophyceae</taxon>
        <taxon>Pyramimonadales</taxon>
        <taxon>Pyramimonadaceae</taxon>
        <taxon>Cymbomonas</taxon>
    </lineage>
</organism>
<comment type="subunit">
    <text evidence="6">Component of the Mediator complex.</text>
</comment>
<dbReference type="Proteomes" id="UP001190700">
    <property type="component" value="Unassembled WGS sequence"/>
</dbReference>
<keyword evidence="3 6" id="KW-0010">Activator</keyword>
<comment type="caution">
    <text evidence="8">The sequence shown here is derived from an EMBL/GenBank/DDBJ whole genome shotgun (WGS) entry which is preliminary data.</text>
</comment>
<keyword evidence="2 6" id="KW-0805">Transcription regulation</keyword>
<gene>
    <name evidence="8" type="ORF">CYMTET_42200</name>
</gene>
<dbReference type="InterPro" id="IPR021384">
    <property type="entry name" value="Mediator_Med21"/>
</dbReference>
<feature type="coiled-coil region" evidence="7">
    <location>
        <begin position="78"/>
        <end position="105"/>
    </location>
</feature>
<evidence type="ECO:0000256" key="6">
    <source>
        <dbReference type="RuleBase" id="RU366036"/>
    </source>
</evidence>
<dbReference type="PANTHER" id="PTHR13381:SF0">
    <property type="entry name" value="MEDIATOR OF RNA POLYMERASE II TRANSCRIPTION SUBUNIT 21"/>
    <property type="match status" value="1"/>
</dbReference>
<protein>
    <recommendedName>
        <fullName evidence="6">Mediator of RNA polymerase II transcription subunit 21</fullName>
    </recommendedName>
</protein>
<evidence type="ECO:0000256" key="3">
    <source>
        <dbReference type="ARBA" id="ARBA00023159"/>
    </source>
</evidence>
<dbReference type="PANTHER" id="PTHR13381">
    <property type="entry name" value="RNA POLYMERASE II HOLOENZYME COMPONENT SRB7"/>
    <property type="match status" value="1"/>
</dbReference>
<evidence type="ECO:0000256" key="2">
    <source>
        <dbReference type="ARBA" id="ARBA00023015"/>
    </source>
</evidence>
<dbReference type="GO" id="GO:0006357">
    <property type="term" value="P:regulation of transcription by RNA polymerase II"/>
    <property type="evidence" value="ECO:0007669"/>
    <property type="project" value="TreeGrafter"/>
</dbReference>
<keyword evidence="5 6" id="KW-0539">Nucleus</keyword>
<dbReference type="SUPFAM" id="SSF140718">
    <property type="entry name" value="Mediator hinge subcomplex-like"/>
    <property type="match status" value="1"/>
</dbReference>
<evidence type="ECO:0000256" key="7">
    <source>
        <dbReference type="SAM" id="Coils"/>
    </source>
</evidence>
<evidence type="ECO:0000313" key="8">
    <source>
        <dbReference type="EMBL" id="KAK3248333.1"/>
    </source>
</evidence>
<dbReference type="GO" id="GO:0016592">
    <property type="term" value="C:mediator complex"/>
    <property type="evidence" value="ECO:0007669"/>
    <property type="project" value="UniProtKB-UniRule"/>
</dbReference>
<dbReference type="InterPro" id="IPR037212">
    <property type="entry name" value="Med7/Med21-like"/>
</dbReference>
<keyword evidence="4 6" id="KW-0804">Transcription</keyword>
<dbReference type="Pfam" id="PF11221">
    <property type="entry name" value="Med21"/>
    <property type="match status" value="1"/>
</dbReference>
<comment type="function">
    <text evidence="6">Component of the Mediator complex, a coactivator involved in the regulated transcription of nearly all RNA polymerase II-dependent genes. Mediator functions as a bridge to convey information from gene-specific regulatory proteins to the basal RNA polymerase II transcription machinery. Mediator is recruited to promoters by direct interactions with regulatory proteins and serves as a scaffold for the assembly of a functional preinitiation complex with RNA polymerase II and the general transcription factors.</text>
</comment>
<evidence type="ECO:0000313" key="9">
    <source>
        <dbReference type="Proteomes" id="UP001190700"/>
    </source>
</evidence>
<dbReference type="GO" id="GO:0003712">
    <property type="term" value="F:transcription coregulator activity"/>
    <property type="evidence" value="ECO:0007669"/>
    <property type="project" value="TreeGrafter"/>
</dbReference>
<evidence type="ECO:0000256" key="1">
    <source>
        <dbReference type="ARBA" id="ARBA00004123"/>
    </source>
</evidence>
<comment type="subcellular location">
    <subcellularLocation>
        <location evidence="1 6">Nucleus</location>
    </subcellularLocation>
</comment>
<evidence type="ECO:0000256" key="5">
    <source>
        <dbReference type="ARBA" id="ARBA00023242"/>
    </source>
</evidence>
<sequence length="151" mass="16609">MDIVTQIQEEVNSLASLFWNYTGILQRDAPPIAVGDEEIPSKEGDMKEQADQMATAIVGTAKTVDKLIDGLPHINASADQQISTLARLQEENDALGRELAAEMQKTDEELRRVRAIYRVVTDELLMNNPEGLPTGTDIADQNACAEKDVKN</sequence>
<dbReference type="AlphaFoldDB" id="A0AAE0F1H1"/>
<dbReference type="EMBL" id="LGRX02028207">
    <property type="protein sequence ID" value="KAK3248333.1"/>
    <property type="molecule type" value="Genomic_DNA"/>
</dbReference>
<dbReference type="Gene3D" id="6.10.280.10">
    <property type="entry name" value="Mediator complex, subunit Med21"/>
    <property type="match status" value="1"/>
</dbReference>